<comment type="caution">
    <text evidence="1">The sequence shown here is derived from an EMBL/GenBank/DDBJ whole genome shotgun (WGS) entry which is preliminary data.</text>
</comment>
<dbReference type="PANTHER" id="PTHR37421:SF1">
    <property type="entry name" value="UPF0260 PROTEIN YCGN"/>
    <property type="match status" value="1"/>
</dbReference>
<sequence>MNNSKILKRSSINYDKNHSINISETIFPDEICKQCGRCCIVHAYEDYEGEKMNVVYCKHLNLDTKRCNIYKERFHTEKGCLSMMEAILVKALPKDCPYVAHVEHYQEPKIYEKIRNSKKDVRAINED</sequence>
<proteinExistence type="predicted"/>
<gene>
    <name evidence="1" type="ORF">J3E07_001278</name>
</gene>
<protein>
    <submittedName>
        <fullName evidence="1">Putative cysteine cluster protein YcgN (CxxCxxCC family)</fullName>
    </submittedName>
</protein>
<dbReference type="RefSeq" id="WP_209591369.1">
    <property type="nucleotide sequence ID" value="NZ_JAGGMU010000003.1"/>
</dbReference>
<dbReference type="OrthoDB" id="63149at2157"/>
<evidence type="ECO:0000313" key="2">
    <source>
        <dbReference type="Proteomes" id="UP000740329"/>
    </source>
</evidence>
<reference evidence="1" key="1">
    <citation type="submission" date="2021-03" db="EMBL/GenBank/DDBJ databases">
        <title>Genomic Encyclopedia of Type Strains, Phase IV (KMG-V): Genome sequencing to study the core and pangenomes of soil and plant-associated prokaryotes.</title>
        <authorList>
            <person name="Whitman W."/>
        </authorList>
    </citation>
    <scope>NUCLEOTIDE SEQUENCE</scope>
    <source>
        <strain evidence="1">C4</strain>
    </source>
</reference>
<name>A0A8J7URJ0_METVO</name>
<evidence type="ECO:0000313" key="1">
    <source>
        <dbReference type="EMBL" id="MBP2201853.1"/>
    </source>
</evidence>
<dbReference type="EMBL" id="JAGGMV010000003">
    <property type="protein sequence ID" value="MBP2201853.1"/>
    <property type="molecule type" value="Genomic_DNA"/>
</dbReference>
<dbReference type="Proteomes" id="UP000740329">
    <property type="component" value="Unassembled WGS sequence"/>
</dbReference>
<dbReference type="AlphaFoldDB" id="A0A8J7URJ0"/>
<dbReference type="InterPro" id="IPR008228">
    <property type="entry name" value="UCP006173"/>
</dbReference>
<organism evidence="1 2">
    <name type="scientific">Methanococcus voltae</name>
    <dbReference type="NCBI Taxonomy" id="2188"/>
    <lineage>
        <taxon>Archaea</taxon>
        <taxon>Methanobacteriati</taxon>
        <taxon>Methanobacteriota</taxon>
        <taxon>Methanomada group</taxon>
        <taxon>Methanococci</taxon>
        <taxon>Methanococcales</taxon>
        <taxon>Methanococcaceae</taxon>
        <taxon>Methanococcus</taxon>
    </lineage>
</organism>
<accession>A0A8J7URJ0</accession>
<dbReference type="PANTHER" id="PTHR37421">
    <property type="entry name" value="UPF0260 PROTEIN YCGN"/>
    <property type="match status" value="1"/>
</dbReference>